<organism evidence="1 2">
    <name type="scientific">Streptomyces roseicoloratus</name>
    <dbReference type="NCBI Taxonomy" id="2508722"/>
    <lineage>
        <taxon>Bacteria</taxon>
        <taxon>Bacillati</taxon>
        <taxon>Actinomycetota</taxon>
        <taxon>Actinomycetes</taxon>
        <taxon>Kitasatosporales</taxon>
        <taxon>Streptomycetaceae</taxon>
        <taxon>Streptomyces</taxon>
    </lineage>
</organism>
<evidence type="ECO:0000313" key="1">
    <source>
        <dbReference type="EMBL" id="WMX43797.1"/>
    </source>
</evidence>
<keyword evidence="2" id="KW-1185">Reference proteome</keyword>
<gene>
    <name evidence="1" type="ORF">RGF97_01435</name>
</gene>
<dbReference type="Proteomes" id="UP001250858">
    <property type="component" value="Chromosome"/>
</dbReference>
<name>A0ABY9RNN5_9ACTN</name>
<evidence type="ECO:0000313" key="2">
    <source>
        <dbReference type="Proteomes" id="UP001250858"/>
    </source>
</evidence>
<accession>A0ABY9RNN5</accession>
<protein>
    <submittedName>
        <fullName evidence="1">Uncharacterized protein</fullName>
    </submittedName>
</protein>
<sequence length="207" mass="22754">MGLDITVLIADWSWLGAAPVPERAGLLRDAWYDDATGFWEADAPVVDGGWTLPRGPHQDRFARYGFTRTSPSYKPHFWAGSRWEDVRDHVDRALRDDLDTVLRGLVWDGPEGVGLRVEPEVFGAGPDAYGVLVARTPAGVRELVAAWDRAARRPPGLGVLRAPFDAHAADPTGWVGEFGAFELLLRDWGLVLTEAARRGWAVVGLSE</sequence>
<dbReference type="EMBL" id="CP133762">
    <property type="protein sequence ID" value="WMX43797.1"/>
    <property type="molecule type" value="Genomic_DNA"/>
</dbReference>
<dbReference type="RefSeq" id="WP_128984530.1">
    <property type="nucleotide sequence ID" value="NZ_CP133762.1"/>
</dbReference>
<reference evidence="1 2" key="1">
    <citation type="submission" date="2023-09" db="EMBL/GenBank/DDBJ databases">
        <title>Complete genome of Streptomyces roseicoloratus T14.</title>
        <authorList>
            <person name="Bashizi T."/>
            <person name="Kim M.-J."/>
            <person name="Lee G."/>
            <person name="Tagele S.B."/>
            <person name="Shin J.-H."/>
        </authorList>
    </citation>
    <scope>NUCLEOTIDE SEQUENCE [LARGE SCALE GENOMIC DNA]</scope>
    <source>
        <strain evidence="1 2">T14</strain>
    </source>
</reference>
<proteinExistence type="predicted"/>